<evidence type="ECO:0000256" key="3">
    <source>
        <dbReference type="ARBA" id="ARBA00023163"/>
    </source>
</evidence>
<reference evidence="7 8" key="1">
    <citation type="journal article" date="2017" name="Elife">
        <title>Extensive horizontal gene transfer in cheese-associated bacteria.</title>
        <authorList>
            <person name="Bonham K.S."/>
            <person name="Wolfe B.E."/>
            <person name="Dutton R.J."/>
        </authorList>
    </citation>
    <scope>NUCLEOTIDE SEQUENCE [LARGE SCALE GENOMIC DNA]</scope>
    <source>
        <strain evidence="6 8">738_8</strain>
        <strain evidence="5 7">900_6</strain>
    </source>
</reference>
<dbReference type="InterPro" id="IPR036388">
    <property type="entry name" value="WH-like_DNA-bd_sf"/>
</dbReference>
<dbReference type="PANTHER" id="PTHR42756:SF1">
    <property type="entry name" value="TRANSCRIPTIONAL REPRESSOR OF EMRAB OPERON"/>
    <property type="match status" value="1"/>
</dbReference>
<dbReference type="SMART" id="SM00347">
    <property type="entry name" value="HTH_MARR"/>
    <property type="match status" value="1"/>
</dbReference>
<dbReference type="PROSITE" id="PS50995">
    <property type="entry name" value="HTH_MARR_2"/>
    <property type="match status" value="1"/>
</dbReference>
<dbReference type="PANTHER" id="PTHR42756">
    <property type="entry name" value="TRANSCRIPTIONAL REGULATOR, MARR"/>
    <property type="match status" value="1"/>
</dbReference>
<keyword evidence="1" id="KW-0805">Transcription regulation</keyword>
<evidence type="ECO:0000313" key="8">
    <source>
        <dbReference type="Proteomes" id="UP000217881"/>
    </source>
</evidence>
<sequence length="151" mass="16953">MKISEHGPVAVWRLMLETHADLLEAIEARFEAEHDLSANEFDVLINIPSTTTIRHRDLLESIVLSRSALSRLLRRLECRGLVEQHSDTGDRRGICVSLTDEGLKLRRGSSRTNTEVVRSAFTGLSTEDLVELHALVGKIRPRNATMREGLT</sequence>
<evidence type="ECO:0000313" key="5">
    <source>
        <dbReference type="EMBL" id="PCC50911.1"/>
    </source>
</evidence>
<accession>A0A2A3ZHH9</accession>
<proteinExistence type="predicted"/>
<evidence type="ECO:0000256" key="2">
    <source>
        <dbReference type="ARBA" id="ARBA00023125"/>
    </source>
</evidence>
<dbReference type="RefSeq" id="WP_096145732.1">
    <property type="nucleotide sequence ID" value="NZ_JABUYC010000012.1"/>
</dbReference>
<dbReference type="Gene3D" id="1.10.10.10">
    <property type="entry name" value="Winged helix-like DNA-binding domain superfamily/Winged helix DNA-binding domain"/>
    <property type="match status" value="1"/>
</dbReference>
<gene>
    <name evidence="6" type="ORF">CIK59_03010</name>
    <name evidence="5" type="ORF">CIK62_04265</name>
</gene>
<dbReference type="InterPro" id="IPR000835">
    <property type="entry name" value="HTH_MarR-typ"/>
</dbReference>
<dbReference type="PRINTS" id="PR00598">
    <property type="entry name" value="HTHMARR"/>
</dbReference>
<dbReference type="EMBL" id="NRGO01000005">
    <property type="protein sequence ID" value="PCC50911.1"/>
    <property type="molecule type" value="Genomic_DNA"/>
</dbReference>
<dbReference type="PROSITE" id="PS01117">
    <property type="entry name" value="HTH_MARR_1"/>
    <property type="match status" value="1"/>
</dbReference>
<comment type="caution">
    <text evidence="5">The sequence shown here is derived from an EMBL/GenBank/DDBJ whole genome shotgun (WGS) entry which is preliminary data.</text>
</comment>
<evidence type="ECO:0000259" key="4">
    <source>
        <dbReference type="PROSITE" id="PS50995"/>
    </source>
</evidence>
<evidence type="ECO:0000256" key="1">
    <source>
        <dbReference type="ARBA" id="ARBA00023015"/>
    </source>
</evidence>
<dbReference type="SUPFAM" id="SSF46785">
    <property type="entry name" value="Winged helix' DNA-binding domain"/>
    <property type="match status" value="1"/>
</dbReference>
<evidence type="ECO:0000313" key="6">
    <source>
        <dbReference type="EMBL" id="PCC54955.1"/>
    </source>
</evidence>
<dbReference type="Pfam" id="PF01047">
    <property type="entry name" value="MarR"/>
    <property type="match status" value="1"/>
</dbReference>
<dbReference type="Proteomes" id="UP000217881">
    <property type="component" value="Unassembled WGS sequence"/>
</dbReference>
<dbReference type="InterPro" id="IPR023187">
    <property type="entry name" value="Tscrpt_reg_MarR-type_CS"/>
</dbReference>
<name>A0A2A3ZHH9_BREAU</name>
<protein>
    <recommendedName>
        <fullName evidence="4">HTH marR-type domain-containing protein</fullName>
    </recommendedName>
</protein>
<evidence type="ECO:0000313" key="7">
    <source>
        <dbReference type="Proteomes" id="UP000217720"/>
    </source>
</evidence>
<keyword evidence="2" id="KW-0238">DNA-binding</keyword>
<dbReference type="Proteomes" id="UP000217720">
    <property type="component" value="Unassembled WGS sequence"/>
</dbReference>
<dbReference type="GO" id="GO:0003700">
    <property type="term" value="F:DNA-binding transcription factor activity"/>
    <property type="evidence" value="ECO:0007669"/>
    <property type="project" value="InterPro"/>
</dbReference>
<dbReference type="EMBL" id="NRHA01000006">
    <property type="protein sequence ID" value="PCC54955.1"/>
    <property type="molecule type" value="Genomic_DNA"/>
</dbReference>
<organism evidence="5 7">
    <name type="scientific">Brevibacterium aurantiacum</name>
    <dbReference type="NCBI Taxonomy" id="273384"/>
    <lineage>
        <taxon>Bacteria</taxon>
        <taxon>Bacillati</taxon>
        <taxon>Actinomycetota</taxon>
        <taxon>Actinomycetes</taxon>
        <taxon>Micrococcales</taxon>
        <taxon>Brevibacteriaceae</taxon>
        <taxon>Brevibacterium</taxon>
    </lineage>
</organism>
<dbReference type="InterPro" id="IPR036390">
    <property type="entry name" value="WH_DNA-bd_sf"/>
</dbReference>
<keyword evidence="3" id="KW-0804">Transcription</keyword>
<dbReference type="AlphaFoldDB" id="A0A2A3ZHH9"/>
<feature type="domain" description="HTH marR-type" evidence="4">
    <location>
        <begin position="1"/>
        <end position="141"/>
    </location>
</feature>
<dbReference type="GO" id="GO:0003677">
    <property type="term" value="F:DNA binding"/>
    <property type="evidence" value="ECO:0007669"/>
    <property type="project" value="UniProtKB-KW"/>
</dbReference>